<feature type="domain" description="Integrase catalytic" evidence="2">
    <location>
        <begin position="113"/>
        <end position="282"/>
    </location>
</feature>
<keyword evidence="4" id="KW-1185">Reference proteome</keyword>
<evidence type="ECO:0000313" key="4">
    <source>
        <dbReference type="Proteomes" id="UP000290985"/>
    </source>
</evidence>
<dbReference type="SUPFAM" id="SSF53098">
    <property type="entry name" value="Ribonuclease H-like"/>
    <property type="match status" value="1"/>
</dbReference>
<dbReference type="NCBIfam" id="NF033516">
    <property type="entry name" value="transpos_IS3"/>
    <property type="match status" value="1"/>
</dbReference>
<evidence type="ECO:0000259" key="2">
    <source>
        <dbReference type="PROSITE" id="PS50994"/>
    </source>
</evidence>
<protein>
    <submittedName>
        <fullName evidence="3">Transposase, IS861</fullName>
    </submittedName>
</protein>
<dbReference type="Gene3D" id="3.30.420.10">
    <property type="entry name" value="Ribonuclease H-like superfamily/Ribonuclease H"/>
    <property type="match status" value="1"/>
</dbReference>
<dbReference type="AlphaFoldDB" id="A0A449B2J9"/>
<dbReference type="InterPro" id="IPR012337">
    <property type="entry name" value="RNaseH-like_sf"/>
</dbReference>
<dbReference type="Pfam" id="PF13276">
    <property type="entry name" value="HTH_21"/>
    <property type="match status" value="1"/>
</dbReference>
<dbReference type="EMBL" id="LR215036">
    <property type="protein sequence ID" value="VEU74806.1"/>
    <property type="molecule type" value="Genomic_DNA"/>
</dbReference>
<name>A0A449B2J9_9BACT</name>
<comment type="function">
    <text evidence="1">Involved in the transposition of the insertion sequence.</text>
</comment>
<dbReference type="GO" id="GO:0003676">
    <property type="term" value="F:nucleic acid binding"/>
    <property type="evidence" value="ECO:0007669"/>
    <property type="project" value="InterPro"/>
</dbReference>
<dbReference type="InterPro" id="IPR048020">
    <property type="entry name" value="Transpos_IS3"/>
</dbReference>
<dbReference type="Pfam" id="PF00665">
    <property type="entry name" value="rve"/>
    <property type="match status" value="1"/>
</dbReference>
<sequence length="283" mass="33266">MVDEGFSLKILLKIAQLSRSTYYYHLKKINSADKNKNFKDEIISIYNEHRGSYGYRRITLELKNRGYLVNHKKVKRLMNLLNLIGGNRKRKKYKSYKGEVGKKAPNLINRDFYSKKPLQKCYTDITEFALPSHSQKLYLSAILDGYNSEIISFTISRSPNLLQVEKMLKKAFTKAKYSGTILHSDQGWQYQHNSYHKFLNSKEIKASMSRKGNSPDNGMMESFFGVLKTEMFYGKEHTFKSLEQLEKAIINYIDYYNNKRIKVRLKVRLKGLSPVQYRTKFLQ</sequence>
<proteinExistence type="predicted"/>
<dbReference type="PROSITE" id="PS50994">
    <property type="entry name" value="INTEGRASE"/>
    <property type="match status" value="1"/>
</dbReference>
<dbReference type="PANTHER" id="PTHR46889:SF4">
    <property type="entry name" value="TRANSPOSASE INSO FOR INSERTION SEQUENCE ELEMENT IS911B-RELATED"/>
    <property type="match status" value="1"/>
</dbReference>
<dbReference type="InterPro" id="IPR050900">
    <property type="entry name" value="Transposase_IS3/IS150/IS904"/>
</dbReference>
<evidence type="ECO:0000313" key="3">
    <source>
        <dbReference type="EMBL" id="VEU74806.1"/>
    </source>
</evidence>
<dbReference type="InterPro" id="IPR036397">
    <property type="entry name" value="RNaseH_sf"/>
</dbReference>
<dbReference type="KEGG" id="mcit:NCTC10181_00668"/>
<dbReference type="Pfam" id="PF13333">
    <property type="entry name" value="rve_2"/>
    <property type="match status" value="1"/>
</dbReference>
<gene>
    <name evidence="3" type="ORF">NCTC10181_00668</name>
</gene>
<evidence type="ECO:0000256" key="1">
    <source>
        <dbReference type="ARBA" id="ARBA00002286"/>
    </source>
</evidence>
<reference evidence="3 4" key="1">
    <citation type="submission" date="2019-01" db="EMBL/GenBank/DDBJ databases">
        <authorList>
            <consortium name="Pathogen Informatics"/>
        </authorList>
    </citation>
    <scope>NUCLEOTIDE SEQUENCE [LARGE SCALE GENOMIC DNA]</scope>
    <source>
        <strain evidence="3 4">NCTC10181</strain>
    </source>
</reference>
<accession>A0A449B2J9</accession>
<dbReference type="GO" id="GO:0015074">
    <property type="term" value="P:DNA integration"/>
    <property type="evidence" value="ECO:0007669"/>
    <property type="project" value="InterPro"/>
</dbReference>
<dbReference type="Proteomes" id="UP000290985">
    <property type="component" value="Chromosome"/>
</dbReference>
<dbReference type="PANTHER" id="PTHR46889">
    <property type="entry name" value="TRANSPOSASE INSF FOR INSERTION SEQUENCE IS3B-RELATED"/>
    <property type="match status" value="1"/>
</dbReference>
<dbReference type="InterPro" id="IPR025948">
    <property type="entry name" value="HTH-like_dom"/>
</dbReference>
<dbReference type="InterPro" id="IPR001584">
    <property type="entry name" value="Integrase_cat-core"/>
</dbReference>
<organism evidence="3 4">
    <name type="scientific">Mycoplasmopsis citelli</name>
    <dbReference type="NCBI Taxonomy" id="171281"/>
    <lineage>
        <taxon>Bacteria</taxon>
        <taxon>Bacillati</taxon>
        <taxon>Mycoplasmatota</taxon>
        <taxon>Mycoplasmoidales</taxon>
        <taxon>Metamycoplasmataceae</taxon>
        <taxon>Mycoplasmopsis</taxon>
    </lineage>
</organism>